<feature type="domain" description="HTH cro/C1-type" evidence="1">
    <location>
        <begin position="7"/>
        <end position="63"/>
    </location>
</feature>
<protein>
    <recommendedName>
        <fullName evidence="1">HTH cro/C1-type domain-containing protein</fullName>
    </recommendedName>
</protein>
<dbReference type="AlphaFoldDB" id="A0A1Y4SRL1"/>
<gene>
    <name evidence="2" type="ORF">B5E75_12670</name>
</gene>
<dbReference type="Proteomes" id="UP000195305">
    <property type="component" value="Unassembled WGS sequence"/>
</dbReference>
<dbReference type="RefSeq" id="WP_087359842.1">
    <property type="nucleotide sequence ID" value="NZ_NFLJ01000047.1"/>
</dbReference>
<dbReference type="PROSITE" id="PS50943">
    <property type="entry name" value="HTH_CROC1"/>
    <property type="match status" value="1"/>
</dbReference>
<dbReference type="OrthoDB" id="2063024at2"/>
<accession>A0A1Y4SRL1</accession>
<keyword evidence="3" id="KW-1185">Reference proteome</keyword>
<evidence type="ECO:0000259" key="1">
    <source>
        <dbReference type="PROSITE" id="PS50943"/>
    </source>
</evidence>
<name>A0A1Y4SRL1_9FIRM</name>
<evidence type="ECO:0000313" key="3">
    <source>
        <dbReference type="Proteomes" id="UP000195305"/>
    </source>
</evidence>
<dbReference type="Gene3D" id="1.10.260.40">
    <property type="entry name" value="lambda repressor-like DNA-binding domains"/>
    <property type="match status" value="1"/>
</dbReference>
<organism evidence="2 3">
    <name type="scientific">Massilimicrobiota timonensis</name>
    <dbReference type="NCBI Taxonomy" id="1776392"/>
    <lineage>
        <taxon>Bacteria</taxon>
        <taxon>Bacillati</taxon>
        <taxon>Bacillota</taxon>
        <taxon>Erysipelotrichia</taxon>
        <taxon>Erysipelotrichales</taxon>
        <taxon>Erysipelotrichaceae</taxon>
        <taxon>Massilimicrobiota</taxon>
    </lineage>
</organism>
<dbReference type="GO" id="GO:0003677">
    <property type="term" value="F:DNA binding"/>
    <property type="evidence" value="ECO:0007669"/>
    <property type="project" value="InterPro"/>
</dbReference>
<dbReference type="SMART" id="SM00530">
    <property type="entry name" value="HTH_XRE"/>
    <property type="match status" value="1"/>
</dbReference>
<dbReference type="Pfam" id="PF01381">
    <property type="entry name" value="HTH_3"/>
    <property type="match status" value="1"/>
</dbReference>
<sequence>MSFAEDLKRAMIKQGFNQVELAKAIGKSKSSVSQYLSNKNLPNEDTLKVLEEVLDCSFNLEENTDTDEPLKISVGLCSKMLGKSEPFVRTALREGNTPFGFATKTSDKWDYHISPYLLKKYVGEETYYKFIKKC</sequence>
<evidence type="ECO:0000313" key="2">
    <source>
        <dbReference type="EMBL" id="OUQ32060.1"/>
    </source>
</evidence>
<dbReference type="SUPFAM" id="SSF47413">
    <property type="entry name" value="lambda repressor-like DNA-binding domains"/>
    <property type="match status" value="1"/>
</dbReference>
<comment type="caution">
    <text evidence="2">The sequence shown here is derived from an EMBL/GenBank/DDBJ whole genome shotgun (WGS) entry which is preliminary data.</text>
</comment>
<proteinExistence type="predicted"/>
<dbReference type="InterPro" id="IPR001387">
    <property type="entry name" value="Cro/C1-type_HTH"/>
</dbReference>
<dbReference type="EMBL" id="NFLJ01000047">
    <property type="protein sequence ID" value="OUQ32060.1"/>
    <property type="molecule type" value="Genomic_DNA"/>
</dbReference>
<reference evidence="2 3" key="1">
    <citation type="journal article" date="2018" name="BMC Genomics">
        <title>Whole genome sequencing and function prediction of 133 gut anaerobes isolated from chicken caecum in pure cultures.</title>
        <authorList>
            <person name="Medvecky M."/>
            <person name="Cejkova D."/>
            <person name="Polansky O."/>
            <person name="Karasova D."/>
            <person name="Kubasova T."/>
            <person name="Cizek A."/>
            <person name="Rychlik I."/>
        </authorList>
    </citation>
    <scope>NUCLEOTIDE SEQUENCE [LARGE SCALE GENOMIC DNA]</scope>
    <source>
        <strain evidence="2 3">An13</strain>
    </source>
</reference>
<dbReference type="InterPro" id="IPR010982">
    <property type="entry name" value="Lambda_DNA-bd_dom_sf"/>
</dbReference>
<dbReference type="CDD" id="cd00093">
    <property type="entry name" value="HTH_XRE"/>
    <property type="match status" value="1"/>
</dbReference>